<evidence type="ECO:0000313" key="2">
    <source>
        <dbReference type="Proteomes" id="UP000242188"/>
    </source>
</evidence>
<reference evidence="1 2" key="1">
    <citation type="journal article" date="2017" name="Nat. Ecol. Evol.">
        <title>Scallop genome provides insights into evolution of bilaterian karyotype and development.</title>
        <authorList>
            <person name="Wang S."/>
            <person name="Zhang J."/>
            <person name="Jiao W."/>
            <person name="Li J."/>
            <person name="Xun X."/>
            <person name="Sun Y."/>
            <person name="Guo X."/>
            <person name="Huan P."/>
            <person name="Dong B."/>
            <person name="Zhang L."/>
            <person name="Hu X."/>
            <person name="Sun X."/>
            <person name="Wang J."/>
            <person name="Zhao C."/>
            <person name="Wang Y."/>
            <person name="Wang D."/>
            <person name="Huang X."/>
            <person name="Wang R."/>
            <person name="Lv J."/>
            <person name="Li Y."/>
            <person name="Zhang Z."/>
            <person name="Liu B."/>
            <person name="Lu W."/>
            <person name="Hui Y."/>
            <person name="Liang J."/>
            <person name="Zhou Z."/>
            <person name="Hou R."/>
            <person name="Li X."/>
            <person name="Liu Y."/>
            <person name="Li H."/>
            <person name="Ning X."/>
            <person name="Lin Y."/>
            <person name="Zhao L."/>
            <person name="Xing Q."/>
            <person name="Dou J."/>
            <person name="Li Y."/>
            <person name="Mao J."/>
            <person name="Guo H."/>
            <person name="Dou H."/>
            <person name="Li T."/>
            <person name="Mu C."/>
            <person name="Jiang W."/>
            <person name="Fu Q."/>
            <person name="Fu X."/>
            <person name="Miao Y."/>
            <person name="Liu J."/>
            <person name="Yu Q."/>
            <person name="Li R."/>
            <person name="Liao H."/>
            <person name="Li X."/>
            <person name="Kong Y."/>
            <person name="Jiang Z."/>
            <person name="Chourrout D."/>
            <person name="Li R."/>
            <person name="Bao Z."/>
        </authorList>
    </citation>
    <scope>NUCLEOTIDE SEQUENCE [LARGE SCALE GENOMIC DNA]</scope>
    <source>
        <strain evidence="1 2">PY_sf001</strain>
    </source>
</reference>
<sequence>MELAKLCGHVLWYQFLRKVLFYGVAGTFVMDVVVGCPQDKIGRVIACLTSPAGEHGDSALLSGRDVREMEKYCRNGGSTSMLDCITALFDNCTQSDENELLAKFADRQRLNLTFVRFCENFEVYRSNSRCISDQEQIVHACHEDSKKTLVPLGPVHTVCRNFQTTYECSTGPVTRACGRQTGDVIGNFLRGITPPICQGYDHRDPTSTAHVSNARDSHVIASVTLSVILMHSISKRWQYVQCM</sequence>
<dbReference type="AlphaFoldDB" id="A0A210QQW2"/>
<organism evidence="1 2">
    <name type="scientific">Mizuhopecten yessoensis</name>
    <name type="common">Japanese scallop</name>
    <name type="synonym">Patinopecten yessoensis</name>
    <dbReference type="NCBI Taxonomy" id="6573"/>
    <lineage>
        <taxon>Eukaryota</taxon>
        <taxon>Metazoa</taxon>
        <taxon>Spiralia</taxon>
        <taxon>Lophotrochozoa</taxon>
        <taxon>Mollusca</taxon>
        <taxon>Bivalvia</taxon>
        <taxon>Autobranchia</taxon>
        <taxon>Pteriomorphia</taxon>
        <taxon>Pectinida</taxon>
        <taxon>Pectinoidea</taxon>
        <taxon>Pectinidae</taxon>
        <taxon>Mizuhopecten</taxon>
    </lineage>
</organism>
<name>A0A210QQW2_MIZYE</name>
<gene>
    <name evidence="1" type="ORF">KP79_PYT11511</name>
</gene>
<dbReference type="EMBL" id="NEDP02002332">
    <property type="protein sequence ID" value="OWF51130.1"/>
    <property type="molecule type" value="Genomic_DNA"/>
</dbReference>
<evidence type="ECO:0000313" key="1">
    <source>
        <dbReference type="EMBL" id="OWF51130.1"/>
    </source>
</evidence>
<dbReference type="OrthoDB" id="6131914at2759"/>
<proteinExistence type="predicted"/>
<accession>A0A210QQW2</accession>
<protein>
    <submittedName>
        <fullName evidence="1">Uncharacterized protein</fullName>
    </submittedName>
</protein>
<comment type="caution">
    <text evidence="1">The sequence shown here is derived from an EMBL/GenBank/DDBJ whole genome shotgun (WGS) entry which is preliminary data.</text>
</comment>
<keyword evidence="2" id="KW-1185">Reference proteome</keyword>
<dbReference type="Proteomes" id="UP000242188">
    <property type="component" value="Unassembled WGS sequence"/>
</dbReference>